<dbReference type="NCBIfam" id="NF003545">
    <property type="entry name" value="PRK05205.1-1"/>
    <property type="match status" value="1"/>
</dbReference>
<dbReference type="Proteomes" id="UP000245506">
    <property type="component" value="Unassembled WGS sequence"/>
</dbReference>
<dbReference type="SUPFAM" id="SSF53271">
    <property type="entry name" value="PRTase-like"/>
    <property type="match status" value="1"/>
</dbReference>
<dbReference type="CDD" id="cd06223">
    <property type="entry name" value="PRTases_typeI"/>
    <property type="match status" value="1"/>
</dbReference>
<proteinExistence type="predicted"/>
<dbReference type="OrthoDB" id="9802227at2"/>
<evidence type="ECO:0000259" key="1">
    <source>
        <dbReference type="Pfam" id="PF00156"/>
    </source>
</evidence>
<dbReference type="InterPro" id="IPR050137">
    <property type="entry name" value="PyrR_bifunctional"/>
</dbReference>
<dbReference type="InterPro" id="IPR029057">
    <property type="entry name" value="PRTase-like"/>
</dbReference>
<dbReference type="Pfam" id="PF00156">
    <property type="entry name" value="Pribosyltran"/>
    <property type="match status" value="1"/>
</dbReference>
<dbReference type="RefSeq" id="WP_109824654.1">
    <property type="nucleotide sequence ID" value="NZ_QGKL01000040.1"/>
</dbReference>
<comment type="caution">
    <text evidence="2">The sequence shown here is derived from an EMBL/GenBank/DDBJ whole genome shotgun (WGS) entry which is preliminary data.</text>
</comment>
<sequence length="173" mass="19325">MEYDNKRVDSLLITMQRDLEAHLQANKIAEPLMVGIHSGGVLVAERLHKAMALTEDLGTLNSGFYRDDFSSNGLKAQLKPSSMPLSVDGRHIVLVDDVLYSGRTIRAAMNELFDYGRPASITLVVLIDRGRRELPIEAQVVGVTHELEPEEYLQVSGPDQLEMSIIRREPNEV</sequence>
<reference evidence="2 3" key="1">
    <citation type="submission" date="2018-05" db="EMBL/GenBank/DDBJ databases">
        <title>Leucothrix arctica sp. nov., isolated from Arctic seawater.</title>
        <authorList>
            <person name="Choi A."/>
            <person name="Baek K."/>
        </authorList>
    </citation>
    <scope>NUCLEOTIDE SEQUENCE [LARGE SCALE GENOMIC DNA]</scope>
    <source>
        <strain evidence="2 3">IMCC9719</strain>
    </source>
</reference>
<keyword evidence="2" id="KW-0328">Glycosyltransferase</keyword>
<organism evidence="2 3">
    <name type="scientific">Leucothrix arctica</name>
    <dbReference type="NCBI Taxonomy" id="1481894"/>
    <lineage>
        <taxon>Bacteria</taxon>
        <taxon>Pseudomonadati</taxon>
        <taxon>Pseudomonadota</taxon>
        <taxon>Gammaproteobacteria</taxon>
        <taxon>Thiotrichales</taxon>
        <taxon>Thiotrichaceae</taxon>
        <taxon>Leucothrix</taxon>
    </lineage>
</organism>
<protein>
    <submittedName>
        <fullName evidence="2">Bifunctional pyr operon transcriptional regulator/uracil phosphoribosyltransferase PyrR</fullName>
    </submittedName>
</protein>
<dbReference type="PANTHER" id="PTHR11608:SF0">
    <property type="entry name" value="BIFUNCTIONAL PROTEIN PYRR"/>
    <property type="match status" value="1"/>
</dbReference>
<feature type="domain" description="Phosphoribosyltransferase" evidence="1">
    <location>
        <begin position="26"/>
        <end position="145"/>
    </location>
</feature>
<gene>
    <name evidence="2" type="ORF">DKT75_16175</name>
</gene>
<dbReference type="InterPro" id="IPR000836">
    <property type="entry name" value="PRTase_dom"/>
</dbReference>
<evidence type="ECO:0000313" key="3">
    <source>
        <dbReference type="Proteomes" id="UP000245506"/>
    </source>
</evidence>
<dbReference type="EMBL" id="QGKL01000040">
    <property type="protein sequence ID" value="PWQ94296.1"/>
    <property type="molecule type" value="Genomic_DNA"/>
</dbReference>
<name>A0A317C6N5_9GAMM</name>
<dbReference type="AlphaFoldDB" id="A0A317C6N5"/>
<keyword evidence="3" id="KW-1185">Reference proteome</keyword>
<dbReference type="GO" id="GO:0016757">
    <property type="term" value="F:glycosyltransferase activity"/>
    <property type="evidence" value="ECO:0007669"/>
    <property type="project" value="UniProtKB-KW"/>
</dbReference>
<dbReference type="Gene3D" id="3.40.50.2020">
    <property type="match status" value="1"/>
</dbReference>
<accession>A0A317C6N5</accession>
<evidence type="ECO:0000313" key="2">
    <source>
        <dbReference type="EMBL" id="PWQ94296.1"/>
    </source>
</evidence>
<dbReference type="PANTHER" id="PTHR11608">
    <property type="entry name" value="BIFUNCTIONAL PROTEIN PYRR"/>
    <property type="match status" value="1"/>
</dbReference>
<keyword evidence="2" id="KW-0808">Transferase</keyword>